<gene>
    <name evidence="2" type="ORF">CSSPTR1EN2_LOCUS5331</name>
</gene>
<accession>A0ABP0TMH3</accession>
<proteinExistence type="predicted"/>
<evidence type="ECO:0000256" key="1">
    <source>
        <dbReference type="SAM" id="Phobius"/>
    </source>
</evidence>
<evidence type="ECO:0000313" key="2">
    <source>
        <dbReference type="EMBL" id="CAK9200227.1"/>
    </source>
</evidence>
<dbReference type="Proteomes" id="UP001497512">
    <property type="component" value="Chromosome 12"/>
</dbReference>
<organism evidence="2 3">
    <name type="scientific">Sphagnum troendelagicum</name>
    <dbReference type="NCBI Taxonomy" id="128251"/>
    <lineage>
        <taxon>Eukaryota</taxon>
        <taxon>Viridiplantae</taxon>
        <taxon>Streptophyta</taxon>
        <taxon>Embryophyta</taxon>
        <taxon>Bryophyta</taxon>
        <taxon>Sphagnophytina</taxon>
        <taxon>Sphagnopsida</taxon>
        <taxon>Sphagnales</taxon>
        <taxon>Sphagnaceae</taxon>
        <taxon>Sphagnum</taxon>
    </lineage>
</organism>
<sequence length="537" mass="58877">MRVVPMAVMSYDALRAPGEAVRTALASTAPELSNCSPIGRHLSPMRQSSPATKLGSIFLQSRYVDDGGRPCSVLTRFGNCNGAGKLRQFGHGAPLRVCSQAGRRHHRRKEEIAGRSWNSKALASKDKGDDKMEITIDVEEIKQKAGDAAAAAKNALQTSLHHAEQASRSFVQDAVLAWKELSSSVAVQNDKRIVIAVRRSTVEFAGHALLWTIFSVILAQLLLVLAKRFQWGWGKGFNWPRLSRVRDRSLGGKEVVVSKGLKMWESGPMVKKPANKETRGLGPLDSVIANSCSEKELHQLRNNNVTPTFSKVKGGGQLPVWWLASDLSPCMHPQVSMQAQRDAHILLHDMMEKRISGIDFAEEDICKMRQLCRDSGARVNFDTANTRDSFYRSAIQVVLNACSRFMGSLSLEFGSEEPTQFIAGLANNIGLGAERAATMVIAAVAARTRAGFLQAWALHMQGKLTEADEELQKLVHMHATFSPDPNSAEMELVARGLSYLGAEERRELLIMYTAVGGSQTVSIAREALGLQSTMDRS</sequence>
<dbReference type="PANTHER" id="PTHR35830:SF1">
    <property type="entry name" value="OS05G0299200 PROTEIN"/>
    <property type="match status" value="1"/>
</dbReference>
<keyword evidence="3" id="KW-1185">Reference proteome</keyword>
<protein>
    <submittedName>
        <fullName evidence="2">Uncharacterized protein</fullName>
    </submittedName>
</protein>
<keyword evidence="1" id="KW-1133">Transmembrane helix</keyword>
<dbReference type="PANTHER" id="PTHR35830">
    <property type="entry name" value="OS05G0299200 PROTEIN"/>
    <property type="match status" value="1"/>
</dbReference>
<feature type="transmembrane region" description="Helical" evidence="1">
    <location>
        <begin position="208"/>
        <end position="226"/>
    </location>
</feature>
<dbReference type="EMBL" id="OZ019904">
    <property type="protein sequence ID" value="CAK9200227.1"/>
    <property type="molecule type" value="Genomic_DNA"/>
</dbReference>
<evidence type="ECO:0000313" key="3">
    <source>
        <dbReference type="Proteomes" id="UP001497512"/>
    </source>
</evidence>
<keyword evidence="1" id="KW-0812">Transmembrane</keyword>
<name>A0ABP0TMH3_9BRYO</name>
<keyword evidence="1" id="KW-0472">Membrane</keyword>
<reference evidence="2" key="1">
    <citation type="submission" date="2024-02" db="EMBL/GenBank/DDBJ databases">
        <authorList>
            <consortium name="ELIXIR-Norway"/>
            <consortium name="Elixir Norway"/>
        </authorList>
    </citation>
    <scope>NUCLEOTIDE SEQUENCE</scope>
</reference>